<gene>
    <name evidence="2" type="ORF">GCM10007100_26300</name>
</gene>
<dbReference type="EMBL" id="BMXI01000011">
    <property type="protein sequence ID" value="GHC58147.1"/>
    <property type="molecule type" value="Genomic_DNA"/>
</dbReference>
<name>A0A918TTC6_9BACT</name>
<feature type="chain" id="PRO_5037828467" evidence="1">
    <location>
        <begin position="25"/>
        <end position="195"/>
    </location>
</feature>
<proteinExistence type="predicted"/>
<evidence type="ECO:0000256" key="1">
    <source>
        <dbReference type="SAM" id="SignalP"/>
    </source>
</evidence>
<reference evidence="2" key="2">
    <citation type="submission" date="2020-09" db="EMBL/GenBank/DDBJ databases">
        <authorList>
            <person name="Sun Q."/>
            <person name="Kim S."/>
        </authorList>
    </citation>
    <scope>NUCLEOTIDE SEQUENCE</scope>
    <source>
        <strain evidence="2">KCTC 12988</strain>
    </source>
</reference>
<dbReference type="Proteomes" id="UP000644507">
    <property type="component" value="Unassembled WGS sequence"/>
</dbReference>
<protein>
    <submittedName>
        <fullName evidence="2">Uncharacterized protein</fullName>
    </submittedName>
</protein>
<keyword evidence="1" id="KW-0732">Signal</keyword>
<keyword evidence="3" id="KW-1185">Reference proteome</keyword>
<evidence type="ECO:0000313" key="3">
    <source>
        <dbReference type="Proteomes" id="UP000644507"/>
    </source>
</evidence>
<comment type="caution">
    <text evidence="2">The sequence shown here is derived from an EMBL/GenBank/DDBJ whole genome shotgun (WGS) entry which is preliminary data.</text>
</comment>
<evidence type="ECO:0000313" key="2">
    <source>
        <dbReference type="EMBL" id="GHC58147.1"/>
    </source>
</evidence>
<sequence length="195" mass="21655">MNRRFLGILFLTFSLAMGSLPAEATAEDLGKYRAWHDVCLQGDVKTIDLQIDKFEQQLASNPKDSLAKAFLGSACALRAKFGKWGPTKLSFLKRGRKLMEEAVLASPTDARVRMVRAIAYYRIPKRFGVRDTSVADFQALVPAAKAGGKLTKGERQAILYYAAHAFREEKVAGSEELLTLCRKLDPNSEYGKLAH</sequence>
<reference evidence="2" key="1">
    <citation type="journal article" date="2014" name="Int. J. Syst. Evol. Microbiol.">
        <title>Complete genome sequence of Corynebacterium casei LMG S-19264T (=DSM 44701T), isolated from a smear-ripened cheese.</title>
        <authorList>
            <consortium name="US DOE Joint Genome Institute (JGI-PGF)"/>
            <person name="Walter F."/>
            <person name="Albersmeier A."/>
            <person name="Kalinowski J."/>
            <person name="Ruckert C."/>
        </authorList>
    </citation>
    <scope>NUCLEOTIDE SEQUENCE</scope>
    <source>
        <strain evidence="2">KCTC 12988</strain>
    </source>
</reference>
<dbReference type="AlphaFoldDB" id="A0A918TTC6"/>
<feature type="signal peptide" evidence="1">
    <location>
        <begin position="1"/>
        <end position="24"/>
    </location>
</feature>
<accession>A0A918TTC6</accession>
<organism evidence="2 3">
    <name type="scientific">Roseibacillus persicicus</name>
    <dbReference type="NCBI Taxonomy" id="454148"/>
    <lineage>
        <taxon>Bacteria</taxon>
        <taxon>Pseudomonadati</taxon>
        <taxon>Verrucomicrobiota</taxon>
        <taxon>Verrucomicrobiia</taxon>
        <taxon>Verrucomicrobiales</taxon>
        <taxon>Verrucomicrobiaceae</taxon>
        <taxon>Roseibacillus</taxon>
    </lineage>
</organism>
<dbReference type="RefSeq" id="WP_189570632.1">
    <property type="nucleotide sequence ID" value="NZ_BMXI01000011.1"/>
</dbReference>